<sequence>MKRPLVVIVGPTAVGKTALGIALSKAFNGEVINGDAFQVYERLNIGTAKVTEEEKDNVPHHLLDIKKPDESFSAAEFQRTAKETITDIHERKRLPILVGGTGMYVKGVTSDWSFQEEKADRDVQQQLEAIALEPNGNERLHARLHSLDQAAAARIHPNNIRKMIRAIELLERGHDAPKPLQSVDNSPYDLIMIGLTMDRSSLYERIERRVDVMLEQGLFEEVQQLYEEGLRDEQAMKAIGYKEWIDYFEGKASFEHVVETIKTHSRQFAKRQLTWFRNKETVHWFDSEQEKHDHFTGIVQFLAGELEKMSN</sequence>
<accession>A0ABS2PC35</accession>
<evidence type="ECO:0000256" key="10">
    <source>
        <dbReference type="HAMAP-Rule" id="MF_00185"/>
    </source>
</evidence>
<dbReference type="EMBL" id="JAFBEC010000004">
    <property type="protein sequence ID" value="MBM7632671.1"/>
    <property type="molecule type" value="Genomic_DNA"/>
</dbReference>
<dbReference type="Gene3D" id="1.10.20.140">
    <property type="match status" value="1"/>
</dbReference>
<evidence type="ECO:0000256" key="2">
    <source>
        <dbReference type="ARBA" id="ARBA00003213"/>
    </source>
</evidence>
<dbReference type="SUPFAM" id="SSF52540">
    <property type="entry name" value="P-loop containing nucleoside triphosphate hydrolases"/>
    <property type="match status" value="2"/>
</dbReference>
<dbReference type="Pfam" id="PF01715">
    <property type="entry name" value="IPPT"/>
    <property type="match status" value="1"/>
</dbReference>
<feature type="binding site" evidence="10">
    <location>
        <begin position="10"/>
        <end position="17"/>
    </location>
    <ligand>
        <name>ATP</name>
        <dbReference type="ChEBI" id="CHEBI:30616"/>
    </ligand>
</feature>
<name>A0ABS2PC35_9BACL</name>
<evidence type="ECO:0000256" key="1">
    <source>
        <dbReference type="ARBA" id="ARBA00001946"/>
    </source>
</evidence>
<evidence type="ECO:0000256" key="9">
    <source>
        <dbReference type="ARBA" id="ARBA00049563"/>
    </source>
</evidence>
<comment type="caution">
    <text evidence="10">Lacks conserved residue(s) required for the propagation of feature annotation.</text>
</comment>
<dbReference type="PANTHER" id="PTHR11088:SF60">
    <property type="entry name" value="TRNA DIMETHYLALLYLTRANSFERASE"/>
    <property type="match status" value="1"/>
</dbReference>
<evidence type="ECO:0000256" key="7">
    <source>
        <dbReference type="ARBA" id="ARBA00022840"/>
    </source>
</evidence>
<comment type="similarity">
    <text evidence="3 10 13">Belongs to the IPP transferase family.</text>
</comment>
<keyword evidence="4 10" id="KW-0808">Transferase</keyword>
<feature type="site" description="Interaction with substrate tRNA" evidence="10">
    <location>
        <position position="101"/>
    </location>
</feature>
<comment type="cofactor">
    <cofactor evidence="1 10">
        <name>Mg(2+)</name>
        <dbReference type="ChEBI" id="CHEBI:18420"/>
    </cofactor>
</comment>
<evidence type="ECO:0000256" key="4">
    <source>
        <dbReference type="ARBA" id="ARBA00022679"/>
    </source>
</evidence>
<dbReference type="InterPro" id="IPR039657">
    <property type="entry name" value="Dimethylallyltransferase"/>
</dbReference>
<dbReference type="Gene3D" id="3.40.50.300">
    <property type="entry name" value="P-loop containing nucleotide triphosphate hydrolases"/>
    <property type="match status" value="1"/>
</dbReference>
<comment type="function">
    <text evidence="2 10 12">Catalyzes the transfer of a dimethylallyl group onto the adenine at position 37 in tRNAs that read codons beginning with uridine, leading to the formation of N6-(dimethylallyl)adenosine (i(6)A).</text>
</comment>
<keyword evidence="8 10" id="KW-0460">Magnesium</keyword>
<reference evidence="14 15" key="1">
    <citation type="submission" date="2021-01" db="EMBL/GenBank/DDBJ databases">
        <title>Genomic Encyclopedia of Type Strains, Phase IV (KMG-IV): sequencing the most valuable type-strain genomes for metagenomic binning, comparative biology and taxonomic classification.</title>
        <authorList>
            <person name="Goeker M."/>
        </authorList>
    </citation>
    <scope>NUCLEOTIDE SEQUENCE [LARGE SCALE GENOMIC DNA]</scope>
    <source>
        <strain evidence="14 15">DSM 25540</strain>
    </source>
</reference>
<dbReference type="NCBIfam" id="TIGR00174">
    <property type="entry name" value="miaA"/>
    <property type="match status" value="1"/>
</dbReference>
<proteinExistence type="inferred from homology"/>
<feature type="binding site" evidence="10">
    <location>
        <begin position="12"/>
        <end position="17"/>
    </location>
    <ligand>
        <name>substrate</name>
    </ligand>
</feature>
<dbReference type="PANTHER" id="PTHR11088">
    <property type="entry name" value="TRNA DIMETHYLALLYLTRANSFERASE"/>
    <property type="match status" value="1"/>
</dbReference>
<evidence type="ECO:0000313" key="15">
    <source>
        <dbReference type="Proteomes" id="UP000741863"/>
    </source>
</evidence>
<keyword evidence="15" id="KW-1185">Reference proteome</keyword>
<comment type="catalytic activity">
    <reaction evidence="9 10 11">
        <text>adenosine(37) in tRNA + dimethylallyl diphosphate = N(6)-dimethylallyladenosine(37) in tRNA + diphosphate</text>
        <dbReference type="Rhea" id="RHEA:26482"/>
        <dbReference type="Rhea" id="RHEA-COMP:10162"/>
        <dbReference type="Rhea" id="RHEA-COMP:10375"/>
        <dbReference type="ChEBI" id="CHEBI:33019"/>
        <dbReference type="ChEBI" id="CHEBI:57623"/>
        <dbReference type="ChEBI" id="CHEBI:74411"/>
        <dbReference type="ChEBI" id="CHEBI:74415"/>
        <dbReference type="EC" id="2.5.1.75"/>
    </reaction>
</comment>
<dbReference type="InterPro" id="IPR027417">
    <property type="entry name" value="P-loop_NTPase"/>
</dbReference>
<evidence type="ECO:0000313" key="14">
    <source>
        <dbReference type="EMBL" id="MBM7632671.1"/>
    </source>
</evidence>
<keyword evidence="5 10" id="KW-0819">tRNA processing</keyword>
<dbReference type="EC" id="2.5.1.75" evidence="10"/>
<evidence type="ECO:0000256" key="13">
    <source>
        <dbReference type="RuleBase" id="RU003785"/>
    </source>
</evidence>
<keyword evidence="6 10" id="KW-0547">Nucleotide-binding</keyword>
<dbReference type="GO" id="GO:0052381">
    <property type="term" value="F:tRNA dimethylallyltransferase activity"/>
    <property type="evidence" value="ECO:0007669"/>
    <property type="project" value="UniProtKB-EC"/>
</dbReference>
<keyword evidence="7 10" id="KW-0067">ATP-binding</keyword>
<gene>
    <name evidence="10" type="primary">miaA</name>
    <name evidence="14" type="ORF">JOD17_001765</name>
</gene>
<evidence type="ECO:0000256" key="12">
    <source>
        <dbReference type="RuleBase" id="RU003784"/>
    </source>
</evidence>
<evidence type="ECO:0000256" key="11">
    <source>
        <dbReference type="RuleBase" id="RU003783"/>
    </source>
</evidence>
<dbReference type="InterPro" id="IPR018022">
    <property type="entry name" value="IPT"/>
</dbReference>
<comment type="subunit">
    <text evidence="10">Monomer.</text>
</comment>
<organism evidence="14 15">
    <name type="scientific">Geomicrobium sediminis</name>
    <dbReference type="NCBI Taxonomy" id="1347788"/>
    <lineage>
        <taxon>Bacteria</taxon>
        <taxon>Bacillati</taxon>
        <taxon>Bacillota</taxon>
        <taxon>Bacilli</taxon>
        <taxon>Bacillales</taxon>
        <taxon>Geomicrobium</taxon>
    </lineage>
</organism>
<evidence type="ECO:0000256" key="8">
    <source>
        <dbReference type="ARBA" id="ARBA00022842"/>
    </source>
</evidence>
<evidence type="ECO:0000256" key="3">
    <source>
        <dbReference type="ARBA" id="ARBA00005842"/>
    </source>
</evidence>
<dbReference type="RefSeq" id="WP_204697017.1">
    <property type="nucleotide sequence ID" value="NZ_JAFBEC010000004.1"/>
</dbReference>
<dbReference type="HAMAP" id="MF_00185">
    <property type="entry name" value="IPP_trans"/>
    <property type="match status" value="1"/>
</dbReference>
<protein>
    <recommendedName>
        <fullName evidence="10">tRNA dimethylallyltransferase</fullName>
        <ecNumber evidence="10">2.5.1.75</ecNumber>
    </recommendedName>
    <alternativeName>
        <fullName evidence="10">Dimethylallyl diphosphate:tRNA dimethylallyltransferase</fullName>
        <shortName evidence="10">DMAPP:tRNA dimethylallyltransferase</shortName>
        <shortName evidence="10">DMATase</shortName>
    </alternativeName>
    <alternativeName>
        <fullName evidence="10">Isopentenyl-diphosphate:tRNA isopentenyltransferase</fullName>
        <shortName evidence="10">IPP transferase</shortName>
        <shortName evidence="10">IPPT</shortName>
        <shortName evidence="10">IPTase</shortName>
    </alternativeName>
</protein>
<evidence type="ECO:0000256" key="5">
    <source>
        <dbReference type="ARBA" id="ARBA00022694"/>
    </source>
</evidence>
<comment type="caution">
    <text evidence="14">The sequence shown here is derived from an EMBL/GenBank/DDBJ whole genome shotgun (WGS) entry which is preliminary data.</text>
</comment>
<dbReference type="Proteomes" id="UP000741863">
    <property type="component" value="Unassembled WGS sequence"/>
</dbReference>
<evidence type="ECO:0000256" key="6">
    <source>
        <dbReference type="ARBA" id="ARBA00022741"/>
    </source>
</evidence>